<dbReference type="AlphaFoldDB" id="A0A4P9ZHD1"/>
<sequence length="131" mass="14366">MSETANLIDIPNLGAPCNLSIPSRSLNRPMMTLNTKDSVGAELVHDVSSAEFFVDSPGSPEGSLFSVDEAATPWREISVCDSIDPIDCSEIDFDLDDLLDIELCQVEDLVDIEMYHDSWGPRKVSYVSIKG</sequence>
<keyword evidence="2" id="KW-1185">Reference proteome</keyword>
<protein>
    <submittedName>
        <fullName evidence="1">Uncharacterized protein</fullName>
    </submittedName>
</protein>
<proteinExistence type="predicted"/>
<accession>A0A4P9ZHD1</accession>
<reference evidence="2" key="1">
    <citation type="journal article" date="2018" name="Nat. Microbiol.">
        <title>Leveraging single-cell genomics to expand the fungal tree of life.</title>
        <authorList>
            <person name="Ahrendt S.R."/>
            <person name="Quandt C.A."/>
            <person name="Ciobanu D."/>
            <person name="Clum A."/>
            <person name="Salamov A."/>
            <person name="Andreopoulos B."/>
            <person name="Cheng J.F."/>
            <person name="Woyke T."/>
            <person name="Pelin A."/>
            <person name="Henrissat B."/>
            <person name="Reynolds N.K."/>
            <person name="Benny G.L."/>
            <person name="Smith M.E."/>
            <person name="James T.Y."/>
            <person name="Grigoriev I.V."/>
        </authorList>
    </citation>
    <scope>NUCLEOTIDE SEQUENCE [LARGE SCALE GENOMIC DNA]</scope>
    <source>
        <strain evidence="2">Baker2002</strain>
    </source>
</reference>
<dbReference type="Proteomes" id="UP000268321">
    <property type="component" value="Unassembled WGS sequence"/>
</dbReference>
<evidence type="ECO:0000313" key="1">
    <source>
        <dbReference type="EMBL" id="RKP32363.1"/>
    </source>
</evidence>
<organism evidence="1 2">
    <name type="scientific">Metschnikowia bicuspidata</name>
    <dbReference type="NCBI Taxonomy" id="27322"/>
    <lineage>
        <taxon>Eukaryota</taxon>
        <taxon>Fungi</taxon>
        <taxon>Dikarya</taxon>
        <taxon>Ascomycota</taxon>
        <taxon>Saccharomycotina</taxon>
        <taxon>Pichiomycetes</taxon>
        <taxon>Metschnikowiaceae</taxon>
        <taxon>Metschnikowia</taxon>
    </lineage>
</organism>
<dbReference type="EMBL" id="ML004432">
    <property type="protein sequence ID" value="RKP32363.1"/>
    <property type="molecule type" value="Genomic_DNA"/>
</dbReference>
<name>A0A4P9ZHD1_9ASCO</name>
<evidence type="ECO:0000313" key="2">
    <source>
        <dbReference type="Proteomes" id="UP000268321"/>
    </source>
</evidence>
<gene>
    <name evidence="1" type="ORF">METBISCDRAFT_21630</name>
</gene>